<name>A0AAD4HCH0_9FUNG</name>
<evidence type="ECO:0000313" key="2">
    <source>
        <dbReference type="Proteomes" id="UP001194580"/>
    </source>
</evidence>
<reference evidence="1" key="1">
    <citation type="journal article" date="2020" name="Fungal Divers.">
        <title>Resolving the Mortierellaceae phylogeny through synthesis of multi-gene phylogenetics and phylogenomics.</title>
        <authorList>
            <person name="Vandepol N."/>
            <person name="Liber J."/>
            <person name="Desiro A."/>
            <person name="Na H."/>
            <person name="Kennedy M."/>
            <person name="Barry K."/>
            <person name="Grigoriev I.V."/>
            <person name="Miller A.N."/>
            <person name="O'Donnell K."/>
            <person name="Stajich J.E."/>
            <person name="Bonito G."/>
        </authorList>
    </citation>
    <scope>NUCLEOTIDE SEQUENCE</scope>
    <source>
        <strain evidence="1">NRRL 28262</strain>
    </source>
</reference>
<dbReference type="Proteomes" id="UP001194580">
    <property type="component" value="Unassembled WGS sequence"/>
</dbReference>
<comment type="caution">
    <text evidence="1">The sequence shown here is derived from an EMBL/GenBank/DDBJ whole genome shotgun (WGS) entry which is preliminary data.</text>
</comment>
<accession>A0AAD4HCH0</accession>
<sequence length="173" mass="19307">MDHLWQASRGARDLTLECLTITGIDKNATTIPTAQTMVLTNDGATTYPSLRPIVTNPPVPNTSSHVLRISWIMGLSVDLQLDLWIRPCQELRSLVWEAPIFRTVGFGPLAFEALRRHFGTLKTLKWIGYAGSVTNEMAKEVLESCPLLEDFYAPFLWVSDFGTSAVVEEVQGR</sequence>
<proteinExistence type="predicted"/>
<protein>
    <submittedName>
        <fullName evidence="1">Uncharacterized protein</fullName>
    </submittedName>
</protein>
<keyword evidence="2" id="KW-1185">Reference proteome</keyword>
<evidence type="ECO:0000313" key="1">
    <source>
        <dbReference type="EMBL" id="KAG0281922.1"/>
    </source>
</evidence>
<dbReference type="AlphaFoldDB" id="A0AAD4HCH0"/>
<dbReference type="EMBL" id="JAAAIL010000003">
    <property type="protein sequence ID" value="KAG0281922.1"/>
    <property type="molecule type" value="Genomic_DNA"/>
</dbReference>
<gene>
    <name evidence="1" type="ORF">BGZ95_006429</name>
</gene>
<organism evidence="1 2">
    <name type="scientific">Linnemannia exigua</name>
    <dbReference type="NCBI Taxonomy" id="604196"/>
    <lineage>
        <taxon>Eukaryota</taxon>
        <taxon>Fungi</taxon>
        <taxon>Fungi incertae sedis</taxon>
        <taxon>Mucoromycota</taxon>
        <taxon>Mortierellomycotina</taxon>
        <taxon>Mortierellomycetes</taxon>
        <taxon>Mortierellales</taxon>
        <taxon>Mortierellaceae</taxon>
        <taxon>Linnemannia</taxon>
    </lineage>
</organism>